<dbReference type="Pfam" id="PF11127">
    <property type="entry name" value="YgaP-like_TM"/>
    <property type="match status" value="1"/>
</dbReference>
<keyword evidence="1" id="KW-1133">Transmembrane helix</keyword>
<keyword evidence="4" id="KW-1185">Reference proteome</keyword>
<gene>
    <name evidence="3" type="ORF">ACFOEN_01005</name>
</gene>
<accession>A0ABV7H0W7</accession>
<name>A0ABV7H0W7_9BURK</name>
<feature type="transmembrane region" description="Helical" evidence="1">
    <location>
        <begin position="37"/>
        <end position="57"/>
    </location>
</feature>
<evidence type="ECO:0000259" key="2">
    <source>
        <dbReference type="Pfam" id="PF11127"/>
    </source>
</evidence>
<dbReference type="InterPro" id="IPR021309">
    <property type="entry name" value="YgaP-like_TM"/>
</dbReference>
<feature type="domain" description="Inner membrane protein YgaP-like transmembrane" evidence="2">
    <location>
        <begin position="6"/>
        <end position="61"/>
    </location>
</feature>
<dbReference type="Proteomes" id="UP001595556">
    <property type="component" value="Unassembled WGS sequence"/>
</dbReference>
<evidence type="ECO:0000256" key="1">
    <source>
        <dbReference type="SAM" id="Phobius"/>
    </source>
</evidence>
<dbReference type="EMBL" id="JBHRTI010000003">
    <property type="protein sequence ID" value="MFC3146213.1"/>
    <property type="molecule type" value="Genomic_DNA"/>
</dbReference>
<reference evidence="4" key="1">
    <citation type="journal article" date="2019" name="Int. J. Syst. Evol. Microbiol.">
        <title>The Global Catalogue of Microorganisms (GCM) 10K type strain sequencing project: providing services to taxonomists for standard genome sequencing and annotation.</title>
        <authorList>
            <consortium name="The Broad Institute Genomics Platform"/>
            <consortium name="The Broad Institute Genome Sequencing Center for Infectious Disease"/>
            <person name="Wu L."/>
            <person name="Ma J."/>
        </authorList>
    </citation>
    <scope>NUCLEOTIDE SEQUENCE [LARGE SCALE GENOMIC DNA]</scope>
    <source>
        <strain evidence="4">KCTC 52168</strain>
    </source>
</reference>
<keyword evidence="1" id="KW-0472">Membrane</keyword>
<proteinExistence type="predicted"/>
<sequence>MRIDGNVGGADRIIRIAIGTVLALAALAGWIGPWGWIGLFLVGTGVFEVCPVHSLIGRSTYVRPPRKVVARKPARGGSSRG</sequence>
<comment type="caution">
    <text evidence="3">The sequence shown here is derived from an EMBL/GenBank/DDBJ whole genome shotgun (WGS) entry which is preliminary data.</text>
</comment>
<evidence type="ECO:0000313" key="3">
    <source>
        <dbReference type="EMBL" id="MFC3146213.1"/>
    </source>
</evidence>
<dbReference type="RefSeq" id="WP_054125813.1">
    <property type="nucleotide sequence ID" value="NZ_CP180191.1"/>
</dbReference>
<keyword evidence="1" id="KW-0812">Transmembrane</keyword>
<organism evidence="3 4">
    <name type="scientific">Piscinibacterium candidicorallinum</name>
    <dbReference type="NCBI Taxonomy" id="1793872"/>
    <lineage>
        <taxon>Bacteria</taxon>
        <taxon>Pseudomonadati</taxon>
        <taxon>Pseudomonadota</taxon>
        <taxon>Betaproteobacteria</taxon>
        <taxon>Burkholderiales</taxon>
        <taxon>Piscinibacterium</taxon>
    </lineage>
</organism>
<protein>
    <submittedName>
        <fullName evidence="3">DUF2892 domain-containing protein</fullName>
    </submittedName>
</protein>
<feature type="transmembrane region" description="Helical" evidence="1">
    <location>
        <begin position="12"/>
        <end position="31"/>
    </location>
</feature>
<evidence type="ECO:0000313" key="4">
    <source>
        <dbReference type="Proteomes" id="UP001595556"/>
    </source>
</evidence>